<name>A0A368N384_9FLAO</name>
<keyword evidence="1" id="KW-0812">Transmembrane</keyword>
<reference evidence="2 3" key="1">
    <citation type="submission" date="2018-07" db="EMBL/GenBank/DDBJ databases">
        <title>Chryseobacterium lacus sp. nov., isolated from lake water.</title>
        <authorList>
            <person name="Li C.-M."/>
        </authorList>
    </citation>
    <scope>NUCLEOTIDE SEQUENCE [LARGE SCALE GENOMIC DNA]</scope>
    <source>
        <strain evidence="2 3">YLOS41</strain>
    </source>
</reference>
<feature type="transmembrane region" description="Helical" evidence="1">
    <location>
        <begin position="6"/>
        <end position="23"/>
    </location>
</feature>
<keyword evidence="1" id="KW-0472">Membrane</keyword>
<comment type="caution">
    <text evidence="2">The sequence shown here is derived from an EMBL/GenBank/DDBJ whole genome shotgun (WGS) entry which is preliminary data.</text>
</comment>
<dbReference type="EMBL" id="QPIE01000001">
    <property type="protein sequence ID" value="RCU44666.1"/>
    <property type="molecule type" value="Genomic_DNA"/>
</dbReference>
<feature type="transmembrane region" description="Helical" evidence="1">
    <location>
        <begin position="84"/>
        <end position="105"/>
    </location>
</feature>
<evidence type="ECO:0000313" key="2">
    <source>
        <dbReference type="EMBL" id="RCU44666.1"/>
    </source>
</evidence>
<sequence length="113" mass="13484">MFTHIFLLFVSTIFLVIAYFIKYKKRYHLIAGYTDHHKNDKEKVKFKANLIADSAFFFALLLIVFSILNFYVDWFKSTIEGLDGMFIILVSLLFTVVFYVMLYFLKISRLKKK</sequence>
<evidence type="ECO:0008006" key="4">
    <source>
        <dbReference type="Google" id="ProtNLM"/>
    </source>
</evidence>
<feature type="transmembrane region" description="Helical" evidence="1">
    <location>
        <begin position="50"/>
        <end position="72"/>
    </location>
</feature>
<evidence type="ECO:0000313" key="3">
    <source>
        <dbReference type="Proteomes" id="UP000252172"/>
    </source>
</evidence>
<keyword evidence="1" id="KW-1133">Transmembrane helix</keyword>
<keyword evidence="3" id="KW-1185">Reference proteome</keyword>
<proteinExistence type="predicted"/>
<accession>A0A368N384</accession>
<dbReference type="Proteomes" id="UP000252172">
    <property type="component" value="Unassembled WGS sequence"/>
</dbReference>
<evidence type="ECO:0000256" key="1">
    <source>
        <dbReference type="SAM" id="Phobius"/>
    </source>
</evidence>
<organism evidence="2 3">
    <name type="scientific">Chryseobacterium lacus</name>
    <dbReference type="NCBI Taxonomy" id="2058346"/>
    <lineage>
        <taxon>Bacteria</taxon>
        <taxon>Pseudomonadati</taxon>
        <taxon>Bacteroidota</taxon>
        <taxon>Flavobacteriia</taxon>
        <taxon>Flavobacteriales</taxon>
        <taxon>Weeksellaceae</taxon>
        <taxon>Chryseobacterium group</taxon>
        <taxon>Chryseobacterium</taxon>
    </lineage>
</organism>
<gene>
    <name evidence="2" type="ORF">DQ356_00065</name>
</gene>
<dbReference type="AlphaFoldDB" id="A0A368N384"/>
<protein>
    <recommendedName>
        <fullName evidence="4">DUF3784 domain-containing protein</fullName>
    </recommendedName>
</protein>